<sequence length="108" mass="12259">MGPCPTIISLSTSTGISAALELEYCMIQKYSGLRFQFKFKFQLLKFYSADPRFFGFGLNPTKGSQPQIKIIYRLCGRRQALAHGFRSEIKILCLHRSLGLQCSEVRGF</sequence>
<comment type="caution">
    <text evidence="1">The sequence shown here is derived from an EMBL/GenBank/DDBJ whole genome shotgun (WGS) entry which is preliminary data.</text>
</comment>
<protein>
    <submittedName>
        <fullName evidence="1">Uncharacterized protein</fullName>
    </submittedName>
</protein>
<dbReference type="AlphaFoldDB" id="A0AAD7GSI3"/>
<organism evidence="1 2">
    <name type="scientific">Mycena metata</name>
    <dbReference type="NCBI Taxonomy" id="1033252"/>
    <lineage>
        <taxon>Eukaryota</taxon>
        <taxon>Fungi</taxon>
        <taxon>Dikarya</taxon>
        <taxon>Basidiomycota</taxon>
        <taxon>Agaricomycotina</taxon>
        <taxon>Agaricomycetes</taxon>
        <taxon>Agaricomycetidae</taxon>
        <taxon>Agaricales</taxon>
        <taxon>Marasmiineae</taxon>
        <taxon>Mycenaceae</taxon>
        <taxon>Mycena</taxon>
    </lineage>
</organism>
<evidence type="ECO:0000313" key="1">
    <source>
        <dbReference type="EMBL" id="KAJ7704206.1"/>
    </source>
</evidence>
<proteinExistence type="predicted"/>
<name>A0AAD7GSI3_9AGAR</name>
<keyword evidence="2" id="KW-1185">Reference proteome</keyword>
<dbReference type="Proteomes" id="UP001215598">
    <property type="component" value="Unassembled WGS sequence"/>
</dbReference>
<gene>
    <name evidence="1" type="ORF">B0H16DRAFT_1482695</name>
</gene>
<dbReference type="EMBL" id="JARKIB010000491">
    <property type="protein sequence ID" value="KAJ7704206.1"/>
    <property type="molecule type" value="Genomic_DNA"/>
</dbReference>
<evidence type="ECO:0000313" key="2">
    <source>
        <dbReference type="Proteomes" id="UP001215598"/>
    </source>
</evidence>
<accession>A0AAD7GSI3</accession>
<reference evidence="1" key="1">
    <citation type="submission" date="2023-03" db="EMBL/GenBank/DDBJ databases">
        <title>Massive genome expansion in bonnet fungi (Mycena s.s.) driven by repeated elements and novel gene families across ecological guilds.</title>
        <authorList>
            <consortium name="Lawrence Berkeley National Laboratory"/>
            <person name="Harder C.B."/>
            <person name="Miyauchi S."/>
            <person name="Viragh M."/>
            <person name="Kuo A."/>
            <person name="Thoen E."/>
            <person name="Andreopoulos B."/>
            <person name="Lu D."/>
            <person name="Skrede I."/>
            <person name="Drula E."/>
            <person name="Henrissat B."/>
            <person name="Morin E."/>
            <person name="Kohler A."/>
            <person name="Barry K."/>
            <person name="LaButti K."/>
            <person name="Morin E."/>
            <person name="Salamov A."/>
            <person name="Lipzen A."/>
            <person name="Mereny Z."/>
            <person name="Hegedus B."/>
            <person name="Baldrian P."/>
            <person name="Stursova M."/>
            <person name="Weitz H."/>
            <person name="Taylor A."/>
            <person name="Grigoriev I.V."/>
            <person name="Nagy L.G."/>
            <person name="Martin F."/>
            <person name="Kauserud H."/>
        </authorList>
    </citation>
    <scope>NUCLEOTIDE SEQUENCE</scope>
    <source>
        <strain evidence="1">CBHHK182m</strain>
    </source>
</reference>